<protein>
    <submittedName>
        <fullName evidence="1">CmlA1-like leader peptide</fullName>
    </submittedName>
</protein>
<name>F5CIA4_ECOLX</name>
<organism evidence="1">
    <name type="scientific">Escherichia coli</name>
    <dbReference type="NCBI Taxonomy" id="562"/>
    <lineage>
        <taxon>Bacteria</taxon>
        <taxon>Pseudomonadati</taxon>
        <taxon>Pseudomonadota</taxon>
        <taxon>Gammaproteobacteria</taxon>
        <taxon>Enterobacterales</taxon>
        <taxon>Enterobacteriaceae</taxon>
        <taxon>Escherichia</taxon>
    </lineage>
</organism>
<evidence type="ECO:0000313" key="1">
    <source>
        <dbReference type="EMBL" id="AEC05387.1"/>
    </source>
</evidence>
<accession>F5CIA4</accession>
<proteinExistence type="predicted"/>
<dbReference type="EMBL" id="JF701188">
    <property type="protein sequence ID" value="AEC05387.1"/>
    <property type="molecule type" value="Genomic_DNA"/>
</dbReference>
<sequence length="9" mass="993">MSISKNADK</sequence>
<reference evidence="1" key="1">
    <citation type="journal article" date="2011" name="Curr. Microbiol.">
        <title>Diversity of Genetic Lineages Among CTX-M-15 and CTX-M-14 Producing Escherichia coli Strains in a Tunisian Hospital.</title>
        <authorList>
            <person name="Ben Slama K."/>
            <person name="Ben Sallem R."/>
            <person name="Jouini A."/>
            <person name="Rachid S."/>
            <person name="Moussa L."/>
            <person name="Saenz Y."/>
            <person name="Estepa V."/>
            <person name="Somalo S."/>
            <person name="Boudabous A."/>
            <person name="Torres C."/>
        </authorList>
    </citation>
    <scope>NUCLEOTIDE SEQUENCE</scope>
    <source>
        <strain evidence="1">C1635</strain>
    </source>
</reference>